<dbReference type="InterPro" id="IPR000743">
    <property type="entry name" value="Glyco_hydro_28"/>
</dbReference>
<sequence>MDSSMFFSKVLMLIFMVIFCNKVYGSRILDVQNYGVAKNDIDANSLLDSWKKACQSGGTVSVPEGTYVIDPVQFSGPCKGQVTFQLDGTLQAPFGKIDAQAWIKFSDVDGLIIQGSGTLDGRGESAWSDHCTGCPPLTTSLTLNNVNNGHIQHITSLNSKGYHIKIKNGGGTTIEHVTITAPGDSPNTDGIHTSATSNINILNSNIGTGDDCISMGGGSQNINIKGINCGPGHGISIGSIGKITNDSSVSGIHVSGCTMTNTQNGVRIKTYTSACAATVSNVTFQDITVDQSKYPIIIDQNYCGGHQTCSGNSHVKVSKVKFIDVKGTSASPVAVKLQCSSEMPCEEIELDTINLSLVSGGKATSSCSNANVTYNGPQNPPPCSNSLHHLHL</sequence>
<protein>
    <submittedName>
        <fullName evidence="11">Exopolygalacturonase</fullName>
    </submittedName>
</protein>
<dbReference type="EMBL" id="JAUIZM010000003">
    <property type="protein sequence ID" value="KAK1393225.1"/>
    <property type="molecule type" value="Genomic_DNA"/>
</dbReference>
<comment type="similarity">
    <text evidence="2 9">Belongs to the glycosyl hydrolase 28 family.</text>
</comment>
<dbReference type="GO" id="GO:0071555">
    <property type="term" value="P:cell wall organization"/>
    <property type="evidence" value="ECO:0007669"/>
    <property type="project" value="UniProtKB-KW"/>
</dbReference>
<dbReference type="FunFam" id="2.160.20.10:FF:000004">
    <property type="entry name" value="Pectin lyase-like superfamily protein"/>
    <property type="match status" value="1"/>
</dbReference>
<evidence type="ECO:0000256" key="7">
    <source>
        <dbReference type="ARBA" id="ARBA00023316"/>
    </source>
</evidence>
<proteinExistence type="inferred from homology"/>
<keyword evidence="5 9" id="KW-0378">Hydrolase</keyword>
<evidence type="ECO:0000256" key="2">
    <source>
        <dbReference type="ARBA" id="ARBA00008834"/>
    </source>
</evidence>
<evidence type="ECO:0000256" key="9">
    <source>
        <dbReference type="RuleBase" id="RU361169"/>
    </source>
</evidence>
<keyword evidence="6 9" id="KW-0326">Glycosidase</keyword>
<feature type="chain" id="PRO_5042232519" evidence="10">
    <location>
        <begin position="26"/>
        <end position="392"/>
    </location>
</feature>
<evidence type="ECO:0000256" key="1">
    <source>
        <dbReference type="ARBA" id="ARBA00004191"/>
    </source>
</evidence>
<evidence type="ECO:0000313" key="11">
    <source>
        <dbReference type="EMBL" id="KAK1393225.1"/>
    </source>
</evidence>
<evidence type="ECO:0000256" key="5">
    <source>
        <dbReference type="ARBA" id="ARBA00022801"/>
    </source>
</evidence>
<name>A0AAD8MX92_9APIA</name>
<feature type="active site" evidence="8">
    <location>
        <position position="233"/>
    </location>
</feature>
<dbReference type="SMART" id="SM00710">
    <property type="entry name" value="PbH1"/>
    <property type="match status" value="5"/>
</dbReference>
<evidence type="ECO:0000256" key="8">
    <source>
        <dbReference type="PROSITE-ProRule" id="PRU10052"/>
    </source>
</evidence>
<dbReference type="PANTHER" id="PTHR31375">
    <property type="match status" value="1"/>
</dbReference>
<dbReference type="Pfam" id="PF00295">
    <property type="entry name" value="Glyco_hydro_28"/>
    <property type="match status" value="1"/>
</dbReference>
<dbReference type="AlphaFoldDB" id="A0AAD8MX92"/>
<dbReference type="GO" id="GO:0004650">
    <property type="term" value="F:polygalacturonase activity"/>
    <property type="evidence" value="ECO:0007669"/>
    <property type="project" value="InterPro"/>
</dbReference>
<evidence type="ECO:0000256" key="10">
    <source>
        <dbReference type="SAM" id="SignalP"/>
    </source>
</evidence>
<keyword evidence="7" id="KW-0961">Cell wall biogenesis/degradation</keyword>
<dbReference type="InterPro" id="IPR012334">
    <property type="entry name" value="Pectin_lyas_fold"/>
</dbReference>
<keyword evidence="10" id="KW-0732">Signal</keyword>
<dbReference type="InterPro" id="IPR011050">
    <property type="entry name" value="Pectin_lyase_fold/virulence"/>
</dbReference>
<keyword evidence="3" id="KW-0134">Cell wall</keyword>
<dbReference type="Proteomes" id="UP001237642">
    <property type="component" value="Unassembled WGS sequence"/>
</dbReference>
<evidence type="ECO:0000256" key="3">
    <source>
        <dbReference type="ARBA" id="ARBA00022512"/>
    </source>
</evidence>
<dbReference type="SUPFAM" id="SSF51126">
    <property type="entry name" value="Pectin lyase-like"/>
    <property type="match status" value="1"/>
</dbReference>
<reference evidence="11" key="1">
    <citation type="submission" date="2023-02" db="EMBL/GenBank/DDBJ databases">
        <title>Genome of toxic invasive species Heracleum sosnowskyi carries increased number of genes despite the absence of recent whole-genome duplications.</title>
        <authorList>
            <person name="Schelkunov M."/>
            <person name="Shtratnikova V."/>
            <person name="Makarenko M."/>
            <person name="Klepikova A."/>
            <person name="Omelchenko D."/>
            <person name="Novikova G."/>
            <person name="Obukhova E."/>
            <person name="Bogdanov V."/>
            <person name="Penin A."/>
            <person name="Logacheva M."/>
        </authorList>
    </citation>
    <scope>NUCLEOTIDE SEQUENCE</scope>
    <source>
        <strain evidence="11">Hsosn_3</strain>
        <tissue evidence="11">Leaf</tissue>
    </source>
</reference>
<keyword evidence="4" id="KW-0964">Secreted</keyword>
<evidence type="ECO:0000313" key="12">
    <source>
        <dbReference type="Proteomes" id="UP001237642"/>
    </source>
</evidence>
<dbReference type="PROSITE" id="PS00502">
    <property type="entry name" value="POLYGALACTURONASE"/>
    <property type="match status" value="1"/>
</dbReference>
<reference evidence="11" key="2">
    <citation type="submission" date="2023-05" db="EMBL/GenBank/DDBJ databases">
        <authorList>
            <person name="Schelkunov M.I."/>
        </authorList>
    </citation>
    <scope>NUCLEOTIDE SEQUENCE</scope>
    <source>
        <strain evidence="11">Hsosn_3</strain>
        <tissue evidence="11">Leaf</tissue>
    </source>
</reference>
<accession>A0AAD8MX92</accession>
<feature type="signal peptide" evidence="10">
    <location>
        <begin position="1"/>
        <end position="25"/>
    </location>
</feature>
<comment type="caution">
    <text evidence="11">The sequence shown here is derived from an EMBL/GenBank/DDBJ whole genome shotgun (WGS) entry which is preliminary data.</text>
</comment>
<evidence type="ECO:0000256" key="6">
    <source>
        <dbReference type="ARBA" id="ARBA00023295"/>
    </source>
</evidence>
<dbReference type="InterPro" id="IPR006626">
    <property type="entry name" value="PbH1"/>
</dbReference>
<organism evidence="11 12">
    <name type="scientific">Heracleum sosnowskyi</name>
    <dbReference type="NCBI Taxonomy" id="360622"/>
    <lineage>
        <taxon>Eukaryota</taxon>
        <taxon>Viridiplantae</taxon>
        <taxon>Streptophyta</taxon>
        <taxon>Embryophyta</taxon>
        <taxon>Tracheophyta</taxon>
        <taxon>Spermatophyta</taxon>
        <taxon>Magnoliopsida</taxon>
        <taxon>eudicotyledons</taxon>
        <taxon>Gunneridae</taxon>
        <taxon>Pentapetalae</taxon>
        <taxon>asterids</taxon>
        <taxon>campanulids</taxon>
        <taxon>Apiales</taxon>
        <taxon>Apiaceae</taxon>
        <taxon>Apioideae</taxon>
        <taxon>apioid superclade</taxon>
        <taxon>Tordylieae</taxon>
        <taxon>Tordyliinae</taxon>
        <taxon>Heracleum</taxon>
    </lineage>
</organism>
<keyword evidence="12" id="KW-1185">Reference proteome</keyword>
<dbReference type="GO" id="GO:0005975">
    <property type="term" value="P:carbohydrate metabolic process"/>
    <property type="evidence" value="ECO:0007669"/>
    <property type="project" value="InterPro"/>
</dbReference>
<dbReference type="Gene3D" id="2.160.20.10">
    <property type="entry name" value="Single-stranded right-handed beta-helix, Pectin lyase-like"/>
    <property type="match status" value="1"/>
</dbReference>
<gene>
    <name evidence="11" type="ORF">POM88_012281</name>
</gene>
<comment type="subcellular location">
    <subcellularLocation>
        <location evidence="1">Secreted</location>
        <location evidence="1">Cell wall</location>
    </subcellularLocation>
</comment>
<evidence type="ECO:0000256" key="4">
    <source>
        <dbReference type="ARBA" id="ARBA00022525"/>
    </source>
</evidence>